<sequence>MSCPQSISAKVAKDPSPSAPWKVKVMVVAWDTGHSQHLASTETPCKCGQQSSVASFQARAKNSGSETCNSPKLLPAPLPSLSLS</sequence>
<keyword evidence="3" id="KW-1185">Reference proteome</keyword>
<name>L5LQP9_MYODS</name>
<evidence type="ECO:0000256" key="1">
    <source>
        <dbReference type="SAM" id="MobiDB-lite"/>
    </source>
</evidence>
<feature type="compositionally biased region" description="Polar residues" evidence="1">
    <location>
        <begin position="58"/>
        <end position="69"/>
    </location>
</feature>
<dbReference type="Proteomes" id="UP000010556">
    <property type="component" value="Unassembled WGS sequence"/>
</dbReference>
<evidence type="ECO:0000313" key="2">
    <source>
        <dbReference type="EMBL" id="ELK27823.1"/>
    </source>
</evidence>
<dbReference type="AlphaFoldDB" id="L5LQP9"/>
<dbReference type="EMBL" id="KB109788">
    <property type="protein sequence ID" value="ELK27823.1"/>
    <property type="molecule type" value="Genomic_DNA"/>
</dbReference>
<accession>L5LQP9</accession>
<evidence type="ECO:0000313" key="3">
    <source>
        <dbReference type="Proteomes" id="UP000010556"/>
    </source>
</evidence>
<proteinExistence type="predicted"/>
<organism evidence="2 3">
    <name type="scientific">Myotis davidii</name>
    <name type="common">David's myotis</name>
    <dbReference type="NCBI Taxonomy" id="225400"/>
    <lineage>
        <taxon>Eukaryota</taxon>
        <taxon>Metazoa</taxon>
        <taxon>Chordata</taxon>
        <taxon>Craniata</taxon>
        <taxon>Vertebrata</taxon>
        <taxon>Euteleostomi</taxon>
        <taxon>Mammalia</taxon>
        <taxon>Eutheria</taxon>
        <taxon>Laurasiatheria</taxon>
        <taxon>Chiroptera</taxon>
        <taxon>Yangochiroptera</taxon>
        <taxon>Vespertilionidae</taxon>
        <taxon>Myotis</taxon>
    </lineage>
</organism>
<reference evidence="3" key="1">
    <citation type="journal article" date="2013" name="Science">
        <title>Comparative analysis of bat genomes provides insight into the evolution of flight and immunity.</title>
        <authorList>
            <person name="Zhang G."/>
            <person name="Cowled C."/>
            <person name="Shi Z."/>
            <person name="Huang Z."/>
            <person name="Bishop-Lilly K.A."/>
            <person name="Fang X."/>
            <person name="Wynne J.W."/>
            <person name="Xiong Z."/>
            <person name="Baker M.L."/>
            <person name="Zhao W."/>
            <person name="Tachedjian M."/>
            <person name="Zhu Y."/>
            <person name="Zhou P."/>
            <person name="Jiang X."/>
            <person name="Ng J."/>
            <person name="Yang L."/>
            <person name="Wu L."/>
            <person name="Xiao J."/>
            <person name="Feng Y."/>
            <person name="Chen Y."/>
            <person name="Sun X."/>
            <person name="Zhang Y."/>
            <person name="Marsh G.A."/>
            <person name="Crameri G."/>
            <person name="Broder C.C."/>
            <person name="Frey K.G."/>
            <person name="Wang L.F."/>
            <person name="Wang J."/>
        </authorList>
    </citation>
    <scope>NUCLEOTIDE SEQUENCE [LARGE SCALE GENOMIC DNA]</scope>
</reference>
<feature type="compositionally biased region" description="Low complexity" evidence="1">
    <location>
        <begin position="70"/>
        <end position="84"/>
    </location>
</feature>
<gene>
    <name evidence="2" type="ORF">MDA_GLEAN10006511</name>
</gene>
<protein>
    <submittedName>
        <fullName evidence="2">Uncharacterized protein</fullName>
    </submittedName>
</protein>
<feature type="region of interest" description="Disordered" evidence="1">
    <location>
        <begin position="58"/>
        <end position="84"/>
    </location>
</feature>